<feature type="transmembrane region" description="Helical" evidence="1">
    <location>
        <begin position="146"/>
        <end position="167"/>
    </location>
</feature>
<keyword evidence="1" id="KW-0472">Membrane</keyword>
<keyword evidence="1" id="KW-0812">Transmembrane</keyword>
<feature type="transmembrane region" description="Helical" evidence="1">
    <location>
        <begin position="84"/>
        <end position="105"/>
    </location>
</feature>
<comment type="caution">
    <text evidence="3">The sequence shown here is derived from an EMBL/GenBank/DDBJ whole genome shotgun (WGS) entry which is preliminary data.</text>
</comment>
<keyword evidence="3" id="KW-0813">Transport</keyword>
<accession>A0A9X1LSC3</accession>
<evidence type="ECO:0000256" key="1">
    <source>
        <dbReference type="SAM" id="Phobius"/>
    </source>
</evidence>
<dbReference type="Proteomes" id="UP001139354">
    <property type="component" value="Unassembled WGS sequence"/>
</dbReference>
<feature type="domain" description="Potassium channel" evidence="2">
    <location>
        <begin position="92"/>
        <end position="167"/>
    </location>
</feature>
<dbReference type="SUPFAM" id="SSF81324">
    <property type="entry name" value="Voltage-gated potassium channels"/>
    <property type="match status" value="1"/>
</dbReference>
<organism evidence="3 4">
    <name type="scientific">Microbacterium allomyrinae</name>
    <dbReference type="NCBI Taxonomy" id="2830666"/>
    <lineage>
        <taxon>Bacteria</taxon>
        <taxon>Bacillati</taxon>
        <taxon>Actinomycetota</taxon>
        <taxon>Actinomycetes</taxon>
        <taxon>Micrococcales</taxon>
        <taxon>Microbacteriaceae</taxon>
        <taxon>Microbacterium</taxon>
    </lineage>
</organism>
<dbReference type="EMBL" id="JAGTTN010000001">
    <property type="protein sequence ID" value="MCC2031074.1"/>
    <property type="molecule type" value="Genomic_DNA"/>
</dbReference>
<keyword evidence="1" id="KW-1133">Transmembrane helix</keyword>
<proteinExistence type="predicted"/>
<keyword evidence="3" id="KW-0406">Ion transport</keyword>
<keyword evidence="3" id="KW-0407">Ion channel</keyword>
<dbReference type="InterPro" id="IPR013099">
    <property type="entry name" value="K_chnl_dom"/>
</dbReference>
<feature type="transmembrane region" description="Helical" evidence="1">
    <location>
        <begin position="51"/>
        <end position="72"/>
    </location>
</feature>
<evidence type="ECO:0000313" key="4">
    <source>
        <dbReference type="Proteomes" id="UP001139354"/>
    </source>
</evidence>
<evidence type="ECO:0000313" key="3">
    <source>
        <dbReference type="EMBL" id="MCC2031074.1"/>
    </source>
</evidence>
<dbReference type="Gene3D" id="1.10.287.70">
    <property type="match status" value="1"/>
</dbReference>
<gene>
    <name evidence="3" type="ORF">KEC57_02645</name>
</gene>
<sequence length="188" mass="20296">MDDAANRGLTRRERRRFILRGLGRAAVMTLVLVALYFLVPLDGIGRLPLSVMLIAAPLILLIVTVWQVRAILRSEQPGLRGIEALAIIAPLYLLLFAATYFLMALDDPSSFTADSITRVDALYLTVTIFSTVGFGDISAASQTARVVVTIQMILNLIVLGAGVKLLTGAVKRGRETKDSGAEPETTPT</sequence>
<evidence type="ECO:0000259" key="2">
    <source>
        <dbReference type="Pfam" id="PF07885"/>
    </source>
</evidence>
<dbReference type="RefSeq" id="WP_229382949.1">
    <property type="nucleotide sequence ID" value="NZ_JAGTTN010000001.1"/>
</dbReference>
<dbReference type="AlphaFoldDB" id="A0A9X1LSC3"/>
<dbReference type="Pfam" id="PF07885">
    <property type="entry name" value="Ion_trans_2"/>
    <property type="match status" value="1"/>
</dbReference>
<protein>
    <submittedName>
        <fullName evidence="3">Two pore domain potassium channel family protein</fullName>
    </submittedName>
</protein>
<reference evidence="3" key="1">
    <citation type="submission" date="2021-04" db="EMBL/GenBank/DDBJ databases">
        <title>Microbacterium tenobrionis sp. nov. and Microbacterium allomyrinae sp. nov., isolated from larvae of Tenobrio molitor and Allomyrina dichotoma, respectively.</title>
        <authorList>
            <person name="Lee S.D."/>
        </authorList>
    </citation>
    <scope>NUCLEOTIDE SEQUENCE</scope>
    <source>
        <strain evidence="3">BWT-G7</strain>
    </source>
</reference>
<keyword evidence="4" id="KW-1185">Reference proteome</keyword>
<feature type="transmembrane region" description="Helical" evidence="1">
    <location>
        <begin position="21"/>
        <end position="39"/>
    </location>
</feature>
<dbReference type="GO" id="GO:0034220">
    <property type="term" value="P:monoatomic ion transmembrane transport"/>
    <property type="evidence" value="ECO:0007669"/>
    <property type="project" value="UniProtKB-KW"/>
</dbReference>
<name>A0A9X1LSC3_9MICO</name>